<dbReference type="InterPro" id="IPR029058">
    <property type="entry name" value="AB_hydrolase_fold"/>
</dbReference>
<feature type="domain" description="GPI inositol-deacylase PGAP1-like alpha/beta" evidence="1">
    <location>
        <begin position="211"/>
        <end position="288"/>
    </location>
</feature>
<accession>A0A6J4T7H2</accession>
<dbReference type="SUPFAM" id="SSF53474">
    <property type="entry name" value="alpha/beta-Hydrolases"/>
    <property type="match status" value="1"/>
</dbReference>
<dbReference type="GO" id="GO:0016788">
    <property type="term" value="F:hydrolase activity, acting on ester bonds"/>
    <property type="evidence" value="ECO:0007669"/>
    <property type="project" value="InterPro"/>
</dbReference>
<dbReference type="EMBL" id="CADCVV010000183">
    <property type="protein sequence ID" value="CAA9515218.1"/>
    <property type="molecule type" value="Genomic_DNA"/>
</dbReference>
<evidence type="ECO:0000313" key="2">
    <source>
        <dbReference type="EMBL" id="CAA9515218.1"/>
    </source>
</evidence>
<protein>
    <recommendedName>
        <fullName evidence="1">GPI inositol-deacylase PGAP1-like alpha/beta domain-containing protein</fullName>
    </recommendedName>
</protein>
<dbReference type="AlphaFoldDB" id="A0A6J4T7H2"/>
<name>A0A6J4T7H2_9ACTN</name>
<dbReference type="Gene3D" id="3.40.50.1820">
    <property type="entry name" value="alpha/beta hydrolase"/>
    <property type="match status" value="1"/>
</dbReference>
<feature type="non-terminal residue" evidence="2">
    <location>
        <position position="330"/>
    </location>
</feature>
<dbReference type="InterPro" id="IPR012908">
    <property type="entry name" value="PGAP1-ab_dom-like"/>
</dbReference>
<organism evidence="2">
    <name type="scientific">uncultured Solirubrobacterales bacterium</name>
    <dbReference type="NCBI Taxonomy" id="768556"/>
    <lineage>
        <taxon>Bacteria</taxon>
        <taxon>Bacillati</taxon>
        <taxon>Actinomycetota</taxon>
        <taxon>Thermoleophilia</taxon>
        <taxon>Solirubrobacterales</taxon>
        <taxon>environmental samples</taxon>
    </lineage>
</organism>
<evidence type="ECO:0000259" key="1">
    <source>
        <dbReference type="Pfam" id="PF07819"/>
    </source>
</evidence>
<gene>
    <name evidence="2" type="ORF">AVDCRST_MAG17-2238</name>
</gene>
<reference evidence="2" key="1">
    <citation type="submission" date="2020-02" db="EMBL/GenBank/DDBJ databases">
        <authorList>
            <person name="Meier V. D."/>
        </authorList>
    </citation>
    <scope>NUCLEOTIDE SEQUENCE</scope>
    <source>
        <strain evidence="2">AVDCRST_MAG17</strain>
    </source>
</reference>
<sequence>MPDRAKRRESTVRTGPSRELVHAGGVDEVRALSRLTFDELGAATGGVWRIHRAIADRAFGAVGPGGRVAQLTHHAIAGGVYATLRGSSVAAGRLADAALERRTAREERALSTDPRGSKLLGVLHGLIGDVLERENSELQQPMAVRVDLRPVAVEPRALAAAFPDATRRVAIFLHGLFETEHSWRSGNEPGQETYGERLRRDLGYTPVYVRFNSGRHISDNGRSLADLVRALTEAWPVEVELIGLVGHSMGGLVARSACHQAFEERADWVSRVRHVVSLGTPHMGSPVAQAVHYASAGLDVFPETRPFADFLRRRSAGVRDLRQGSLVDED</sequence>
<dbReference type="Pfam" id="PF07819">
    <property type="entry name" value="PGAP1"/>
    <property type="match status" value="1"/>
</dbReference>
<proteinExistence type="predicted"/>